<evidence type="ECO:0000313" key="3">
    <source>
        <dbReference type="Proteomes" id="UP000321901"/>
    </source>
</evidence>
<dbReference type="Pfam" id="PF00583">
    <property type="entry name" value="Acetyltransf_1"/>
    <property type="match status" value="1"/>
</dbReference>
<accession>A0A511ZAW6</accession>
<name>A0A511ZAW6_9BACL</name>
<dbReference type="PROSITE" id="PS51186">
    <property type="entry name" value="GNAT"/>
    <property type="match status" value="1"/>
</dbReference>
<dbReference type="InterPro" id="IPR000182">
    <property type="entry name" value="GNAT_dom"/>
</dbReference>
<evidence type="ECO:0000313" key="2">
    <source>
        <dbReference type="EMBL" id="GEN84584.1"/>
    </source>
</evidence>
<organism evidence="2 3">
    <name type="scientific">Sporosarcina luteola</name>
    <dbReference type="NCBI Taxonomy" id="582850"/>
    <lineage>
        <taxon>Bacteria</taxon>
        <taxon>Bacillati</taxon>
        <taxon>Bacillota</taxon>
        <taxon>Bacilli</taxon>
        <taxon>Bacillales</taxon>
        <taxon>Caryophanaceae</taxon>
        <taxon>Sporosarcina</taxon>
    </lineage>
</organism>
<reference evidence="2 3" key="1">
    <citation type="submission" date="2019-07" db="EMBL/GenBank/DDBJ databases">
        <title>Whole genome shotgun sequence of Sporosarcina luteola NBRC 105378.</title>
        <authorList>
            <person name="Hosoyama A."/>
            <person name="Uohara A."/>
            <person name="Ohji S."/>
            <person name="Ichikawa N."/>
        </authorList>
    </citation>
    <scope>NUCLEOTIDE SEQUENCE [LARGE SCALE GENOMIC DNA]</scope>
    <source>
        <strain evidence="2 3">NBRC 105378</strain>
    </source>
</reference>
<sequence length="236" mass="27019">MNLFNTIEKDQEYWLVDQVKLKGASEQEYREAFSSLLDEWRKKQIGYLSLLMDAAHEDWLLEQGFHKISTIVEYARTLDDSSSVESEISVGALAEGGMADSDFAELYERCRSGSANKNKLFTIEQVMESLENELGTDWRSSCYIFRKSDEPIGLSIPIIEQGTVDEGRLFYFGVVPEWRGKGYGTELHRISLQLLKSIGATKYVGSTDEANRHMIGIFERNGCELRDRKGIYRVDR</sequence>
<dbReference type="RefSeq" id="WP_147059560.1">
    <property type="nucleotide sequence ID" value="NZ_BJYL01000039.1"/>
</dbReference>
<dbReference type="AlphaFoldDB" id="A0A511ZAW6"/>
<keyword evidence="3" id="KW-1185">Reference proteome</keyword>
<evidence type="ECO:0000259" key="1">
    <source>
        <dbReference type="PROSITE" id="PS51186"/>
    </source>
</evidence>
<dbReference type="OrthoDB" id="511027at2"/>
<dbReference type="Gene3D" id="3.40.630.30">
    <property type="match status" value="1"/>
</dbReference>
<dbReference type="Proteomes" id="UP000321901">
    <property type="component" value="Unassembled WGS sequence"/>
</dbReference>
<dbReference type="GO" id="GO:0016747">
    <property type="term" value="F:acyltransferase activity, transferring groups other than amino-acyl groups"/>
    <property type="evidence" value="ECO:0007669"/>
    <property type="project" value="InterPro"/>
</dbReference>
<dbReference type="EMBL" id="BJYL01000039">
    <property type="protein sequence ID" value="GEN84584.1"/>
    <property type="molecule type" value="Genomic_DNA"/>
</dbReference>
<comment type="caution">
    <text evidence="2">The sequence shown here is derived from an EMBL/GenBank/DDBJ whole genome shotgun (WGS) entry which is preliminary data.</text>
</comment>
<dbReference type="SUPFAM" id="SSF55729">
    <property type="entry name" value="Acyl-CoA N-acyltransferases (Nat)"/>
    <property type="match status" value="1"/>
</dbReference>
<proteinExistence type="predicted"/>
<protein>
    <recommendedName>
        <fullName evidence="1">N-acetyltransferase domain-containing protein</fullName>
    </recommendedName>
</protein>
<dbReference type="InterPro" id="IPR016181">
    <property type="entry name" value="Acyl_CoA_acyltransferase"/>
</dbReference>
<gene>
    <name evidence="2" type="ORF">SLU01_28960</name>
</gene>
<dbReference type="CDD" id="cd04301">
    <property type="entry name" value="NAT_SF"/>
    <property type="match status" value="1"/>
</dbReference>
<feature type="domain" description="N-acetyltransferase" evidence="1">
    <location>
        <begin position="88"/>
        <end position="236"/>
    </location>
</feature>